<proteinExistence type="predicted"/>
<accession>A0A0A9FSK4</accession>
<name>A0A0A9FSK4_ARUDO</name>
<protein>
    <submittedName>
        <fullName evidence="1">Uncharacterized protein</fullName>
    </submittedName>
</protein>
<evidence type="ECO:0000313" key="1">
    <source>
        <dbReference type="EMBL" id="JAE14194.1"/>
    </source>
</evidence>
<dbReference type="AlphaFoldDB" id="A0A0A9FSK4"/>
<dbReference type="EMBL" id="GBRH01183702">
    <property type="protein sequence ID" value="JAE14194.1"/>
    <property type="molecule type" value="Transcribed_RNA"/>
</dbReference>
<organism evidence="1">
    <name type="scientific">Arundo donax</name>
    <name type="common">Giant reed</name>
    <name type="synonym">Donax arundinaceus</name>
    <dbReference type="NCBI Taxonomy" id="35708"/>
    <lineage>
        <taxon>Eukaryota</taxon>
        <taxon>Viridiplantae</taxon>
        <taxon>Streptophyta</taxon>
        <taxon>Embryophyta</taxon>
        <taxon>Tracheophyta</taxon>
        <taxon>Spermatophyta</taxon>
        <taxon>Magnoliopsida</taxon>
        <taxon>Liliopsida</taxon>
        <taxon>Poales</taxon>
        <taxon>Poaceae</taxon>
        <taxon>PACMAD clade</taxon>
        <taxon>Arundinoideae</taxon>
        <taxon>Arundineae</taxon>
        <taxon>Arundo</taxon>
    </lineage>
</organism>
<reference evidence="1" key="2">
    <citation type="journal article" date="2015" name="Data Brief">
        <title>Shoot transcriptome of the giant reed, Arundo donax.</title>
        <authorList>
            <person name="Barrero R.A."/>
            <person name="Guerrero F.D."/>
            <person name="Moolhuijzen P."/>
            <person name="Goolsby J.A."/>
            <person name="Tidwell J."/>
            <person name="Bellgard S.E."/>
            <person name="Bellgard M.I."/>
        </authorList>
    </citation>
    <scope>NUCLEOTIDE SEQUENCE</scope>
    <source>
        <tissue evidence="1">Shoot tissue taken approximately 20 cm above the soil surface</tissue>
    </source>
</reference>
<reference evidence="1" key="1">
    <citation type="submission" date="2014-09" db="EMBL/GenBank/DDBJ databases">
        <authorList>
            <person name="Magalhaes I.L.F."/>
            <person name="Oliveira U."/>
            <person name="Santos F.R."/>
            <person name="Vidigal T.H.D.A."/>
            <person name="Brescovit A.D."/>
            <person name="Santos A.J."/>
        </authorList>
    </citation>
    <scope>NUCLEOTIDE SEQUENCE</scope>
    <source>
        <tissue evidence="1">Shoot tissue taken approximately 20 cm above the soil surface</tissue>
    </source>
</reference>
<sequence>MKSGTAFPSSLPLWLLPPYRFMGLSGTEFEEKHRKDQASRAKLLTGLHKSSVV</sequence>